<feature type="signal peptide" evidence="1">
    <location>
        <begin position="1"/>
        <end position="33"/>
    </location>
</feature>
<accession>A0A1I6QTW8</accession>
<feature type="domain" description="DUF4232" evidence="2">
    <location>
        <begin position="44"/>
        <end position="170"/>
    </location>
</feature>
<dbReference type="InterPro" id="IPR025326">
    <property type="entry name" value="DUF4232"/>
</dbReference>
<organism evidence="3 4">
    <name type="scientific">Saccharopolyspora flava</name>
    <dbReference type="NCBI Taxonomy" id="95161"/>
    <lineage>
        <taxon>Bacteria</taxon>
        <taxon>Bacillati</taxon>
        <taxon>Actinomycetota</taxon>
        <taxon>Actinomycetes</taxon>
        <taxon>Pseudonocardiales</taxon>
        <taxon>Pseudonocardiaceae</taxon>
        <taxon>Saccharopolyspora</taxon>
    </lineage>
</organism>
<keyword evidence="1" id="KW-0732">Signal</keyword>
<gene>
    <name evidence="3" type="ORF">SAMN05660874_01879</name>
</gene>
<evidence type="ECO:0000313" key="3">
    <source>
        <dbReference type="EMBL" id="SFS55977.1"/>
    </source>
</evidence>
<proteinExistence type="predicted"/>
<reference evidence="4" key="1">
    <citation type="submission" date="2016-10" db="EMBL/GenBank/DDBJ databases">
        <authorList>
            <person name="Varghese N."/>
            <person name="Submissions S."/>
        </authorList>
    </citation>
    <scope>NUCLEOTIDE SEQUENCE [LARGE SCALE GENOMIC DNA]</scope>
    <source>
        <strain evidence="4">DSM 44771</strain>
    </source>
</reference>
<dbReference type="AlphaFoldDB" id="A0A1I6QTW8"/>
<feature type="chain" id="PRO_5011522110" description="DUF4232 domain-containing protein" evidence="1">
    <location>
        <begin position="34"/>
        <end position="177"/>
    </location>
</feature>
<dbReference type="OrthoDB" id="485007at2"/>
<dbReference type="EMBL" id="FOZX01000002">
    <property type="protein sequence ID" value="SFS55977.1"/>
    <property type="molecule type" value="Genomic_DNA"/>
</dbReference>
<name>A0A1I6QTW8_9PSEU</name>
<sequence length="177" mass="18149">MVVNRHIGTRILQTSAGLLAAGALAGSALPAHAQDAPQPRDPRCHTSQLSGSMSRVDAGAGQRYADLTLTNSSGAYCTLYGYGGMQLVDDAGNPLPTEVTRTDNPGPTLIGLDPGESASASLHWTAVPHEGEGYPCQPTATGLEVIPPDETDWLPVAWTGGAVCGGGAIDESAYHQG</sequence>
<evidence type="ECO:0000256" key="1">
    <source>
        <dbReference type="SAM" id="SignalP"/>
    </source>
</evidence>
<dbReference type="Pfam" id="PF14016">
    <property type="entry name" value="DUF4232"/>
    <property type="match status" value="1"/>
</dbReference>
<keyword evidence="4" id="KW-1185">Reference proteome</keyword>
<protein>
    <recommendedName>
        <fullName evidence="2">DUF4232 domain-containing protein</fullName>
    </recommendedName>
</protein>
<evidence type="ECO:0000259" key="2">
    <source>
        <dbReference type="Pfam" id="PF14016"/>
    </source>
</evidence>
<dbReference type="STRING" id="95161.SAMN05660874_01879"/>
<evidence type="ECO:0000313" key="4">
    <source>
        <dbReference type="Proteomes" id="UP000198852"/>
    </source>
</evidence>
<dbReference type="Proteomes" id="UP000198852">
    <property type="component" value="Unassembled WGS sequence"/>
</dbReference>